<evidence type="ECO:0000256" key="1">
    <source>
        <dbReference type="SAM" id="SignalP"/>
    </source>
</evidence>
<keyword evidence="4" id="KW-1185">Reference proteome</keyword>
<dbReference type="CDD" id="cd01344">
    <property type="entry name" value="PL2_Passenger_AT"/>
    <property type="match status" value="1"/>
</dbReference>
<feature type="domain" description="Autotransporter" evidence="2">
    <location>
        <begin position="705"/>
        <end position="988"/>
    </location>
</feature>
<dbReference type="InterPro" id="IPR006315">
    <property type="entry name" value="OM_autotransptr_brl_dom"/>
</dbReference>
<dbReference type="NCBIfam" id="TIGR01414">
    <property type="entry name" value="autotrans_barl"/>
    <property type="match status" value="1"/>
</dbReference>
<dbReference type="FunCoup" id="A0A6G9IAN5">
    <property type="interactions" value="48"/>
</dbReference>
<name>A0A6G9IAN5_9GAMM</name>
<dbReference type="KEGG" id="orb:IPMB12_03890"/>
<protein>
    <submittedName>
        <fullName evidence="3">Autotransporter outer membrane beta-barrel domain-containing protein</fullName>
    </submittedName>
</protein>
<dbReference type="InParanoid" id="A0A6G9IAN5"/>
<dbReference type="Pfam" id="PF03797">
    <property type="entry name" value="Autotransporter"/>
    <property type="match status" value="1"/>
</dbReference>
<feature type="chain" id="PRO_5026329214" evidence="1">
    <location>
        <begin position="22"/>
        <end position="988"/>
    </location>
</feature>
<sequence>MFKFNIITTVMLTCFAGQVYAACQPLSSPNSGFTADSSSNCTADSTTYTGAVGQGGSILTSTGVGTILDATNVTSITDTDSTTTTMGVNAKQGGVINLGTATITVSSNTTWSSGFGGVVASGAGSKINASGNLTVSTIGGGAYSYNEALRAEAGGSIVVDGNTILSTKGDSSSGVKSIGTGSTVQLNNVKATMSGDGSGSSGLHAENGGTITAKQIDITLDGAKQSYSYGLLADISAQAKIVIDGGKITQTVGSGGNILNNKSNSAVRVLDGANITVNNTLDIITNGMGARGVYVSENGTVDLNNTNIQTKGMSAAGIQIGKSRVIGTGPGIVNSTGHLKVETTNATSAAIYVEGMDSALNADSATSSAEINSASYAIMYGGSSTTTDQDSKSTISLNNATINTSHASRDLIFVGGRNIGSSLNLTNSQAKAGTGGWLINVTDLQTTDTMAPSSSVHVTPSEFTFTNSKTVLTGSMTKDASSQLTVNLNDNSIWNVAGRNGNTSEISTLTALNLNNSTINAYAGGLANYTIKAPITNTNGTINLSDAVAGDILTIDGNYTGADGLLVLDTALDGDSSVTDKLVITGDTSGTTRVKVVNAGGDGALTTDGIEIISVGGNSAGTFVQDGRIVAGAFDYFLRSGNDLTNVDPNNWYLISQYSPTTNPDRVYRPEAGSYLANLAAANTLFTTQLHDRLGETQYIDVFTGEKKQTSMWLRQIGGHNNFQDGSEQLKTMSNRYVVQLGGDIAQWSNDGLDRWHLGMMFGYANNQSKTYSKVTNFASTGKVFGYSAGLYGTWYANEEDKTGAYFDSWILYNWFDNQVKGERIENESYKSKGFTASLEGGYSFKLAQQDEFSYWLQPKAQIVWMDVNASNHNEKNGTSVEDDTSNNIMTRLGLRAYISKDTSIENGEPRNFQPFIEASWIYNSKDFAVKMNNVENRQRGTRNMAEIKIGMEGQVNSKFNIWGNVTQQFGDNSYRDTQILMGVKYNF</sequence>
<gene>
    <name evidence="3" type="ORF">IPMB12_03890</name>
</gene>
<dbReference type="PANTHER" id="PTHR12338">
    <property type="entry name" value="AUTOTRANSPORTER"/>
    <property type="match status" value="1"/>
</dbReference>
<evidence type="ECO:0000259" key="2">
    <source>
        <dbReference type="PROSITE" id="PS51208"/>
    </source>
</evidence>
<dbReference type="InterPro" id="IPR036709">
    <property type="entry name" value="Autotransporte_beta_dom_sf"/>
</dbReference>
<dbReference type="GO" id="GO:0019867">
    <property type="term" value="C:outer membrane"/>
    <property type="evidence" value="ECO:0007669"/>
    <property type="project" value="InterPro"/>
</dbReference>
<dbReference type="InterPro" id="IPR011050">
    <property type="entry name" value="Pectin_lyase_fold/virulence"/>
</dbReference>
<evidence type="ECO:0000313" key="4">
    <source>
        <dbReference type="Proteomes" id="UP000501168"/>
    </source>
</evidence>
<dbReference type="InterPro" id="IPR012332">
    <property type="entry name" value="Autotransporter_pectin_lyase_C"/>
</dbReference>
<reference evidence="3 4" key="1">
    <citation type="submission" date="2020-03" db="EMBL/GenBank/DDBJ databases">
        <title>Complete genome sequence of Orbus sp. IPMB12 (BCRC 80908).</title>
        <authorList>
            <person name="Lo W.-S."/>
            <person name="Chang T.-H."/>
            <person name="Kuo C.-H."/>
        </authorList>
    </citation>
    <scope>NUCLEOTIDE SEQUENCE [LARGE SCALE GENOMIC DNA]</scope>
    <source>
        <strain evidence="3 4">IPMB12</strain>
    </source>
</reference>
<dbReference type="Proteomes" id="UP000501168">
    <property type="component" value="Chromosome"/>
</dbReference>
<dbReference type="SUPFAM" id="SSF103515">
    <property type="entry name" value="Autotransporter"/>
    <property type="match status" value="1"/>
</dbReference>
<feature type="signal peptide" evidence="1">
    <location>
        <begin position="1"/>
        <end position="21"/>
    </location>
</feature>
<dbReference type="Gene3D" id="2.40.128.130">
    <property type="entry name" value="Autotransporter beta-domain"/>
    <property type="match status" value="1"/>
</dbReference>
<dbReference type="InterPro" id="IPR043990">
    <property type="entry name" value="AC_1"/>
</dbReference>
<proteinExistence type="predicted"/>
<dbReference type="PROSITE" id="PS51208">
    <property type="entry name" value="AUTOTRANSPORTER"/>
    <property type="match status" value="1"/>
</dbReference>
<dbReference type="Gene3D" id="2.160.20.20">
    <property type="match status" value="1"/>
</dbReference>
<dbReference type="InterPro" id="IPR050909">
    <property type="entry name" value="Bact_Autotransporter_VF"/>
</dbReference>
<keyword evidence="1" id="KW-0732">Signal</keyword>
<dbReference type="SUPFAM" id="SSF51126">
    <property type="entry name" value="Pectin lyase-like"/>
    <property type="match status" value="1"/>
</dbReference>
<organism evidence="3 4">
    <name type="scientific">Zophobihabitans entericus</name>
    <dbReference type="NCBI Taxonomy" id="1635327"/>
    <lineage>
        <taxon>Bacteria</taxon>
        <taxon>Pseudomonadati</taxon>
        <taxon>Pseudomonadota</taxon>
        <taxon>Gammaproteobacteria</taxon>
        <taxon>Orbales</taxon>
        <taxon>Orbaceae</taxon>
        <taxon>Zophobihabitans</taxon>
    </lineage>
</organism>
<dbReference type="PANTHER" id="PTHR12338:SF5">
    <property type="entry name" value="ANTIGEN 43-RELATED"/>
    <property type="match status" value="1"/>
</dbReference>
<dbReference type="EMBL" id="CP050253">
    <property type="protein sequence ID" value="QIQ20897.1"/>
    <property type="molecule type" value="Genomic_DNA"/>
</dbReference>
<evidence type="ECO:0000313" key="3">
    <source>
        <dbReference type="EMBL" id="QIQ20897.1"/>
    </source>
</evidence>
<accession>A0A6G9IAN5</accession>
<dbReference type="SMART" id="SM00869">
    <property type="entry name" value="Autotransporter"/>
    <property type="match status" value="1"/>
</dbReference>
<dbReference type="InterPro" id="IPR005546">
    <property type="entry name" value="Autotransporte_beta"/>
</dbReference>
<dbReference type="Pfam" id="PF18883">
    <property type="entry name" value="AC_1"/>
    <property type="match status" value="1"/>
</dbReference>
<dbReference type="RefSeq" id="WP_166915138.1">
    <property type="nucleotide sequence ID" value="NZ_CP050253.1"/>
</dbReference>
<dbReference type="AlphaFoldDB" id="A0A6G9IAN5"/>